<dbReference type="GO" id="GO:0005737">
    <property type="term" value="C:cytoplasm"/>
    <property type="evidence" value="ECO:0007669"/>
    <property type="project" value="UniProtKB-SubCell"/>
</dbReference>
<comment type="subcellular location">
    <subcellularLocation>
        <location evidence="1">Cytoplasm</location>
    </subcellularLocation>
</comment>
<evidence type="ECO:0000313" key="11">
    <source>
        <dbReference type="Proteomes" id="UP000799441"/>
    </source>
</evidence>
<comment type="similarity">
    <text evidence="2">Belongs to the CDC37 family.</text>
</comment>
<feature type="domain" description="Cdc37 N-terminal" evidence="9">
    <location>
        <begin position="2"/>
        <end position="201"/>
    </location>
</feature>
<dbReference type="GO" id="GO:0050821">
    <property type="term" value="P:protein stabilization"/>
    <property type="evidence" value="ECO:0007669"/>
    <property type="project" value="TreeGrafter"/>
</dbReference>
<evidence type="ECO:0000259" key="7">
    <source>
        <dbReference type="SMART" id="SM01069"/>
    </source>
</evidence>
<dbReference type="SMART" id="SM01069">
    <property type="entry name" value="CDC37_C"/>
    <property type="match status" value="1"/>
</dbReference>
<organism evidence="10 11">
    <name type="scientific">Polychaeton citri CBS 116435</name>
    <dbReference type="NCBI Taxonomy" id="1314669"/>
    <lineage>
        <taxon>Eukaryota</taxon>
        <taxon>Fungi</taxon>
        <taxon>Dikarya</taxon>
        <taxon>Ascomycota</taxon>
        <taxon>Pezizomycotina</taxon>
        <taxon>Dothideomycetes</taxon>
        <taxon>Dothideomycetidae</taxon>
        <taxon>Capnodiales</taxon>
        <taxon>Capnodiaceae</taxon>
        <taxon>Polychaeton</taxon>
    </lineage>
</organism>
<evidence type="ECO:0000256" key="1">
    <source>
        <dbReference type="ARBA" id="ARBA00004496"/>
    </source>
</evidence>
<keyword evidence="4" id="KW-0143">Chaperone</keyword>
<dbReference type="SUPFAM" id="SSF101391">
    <property type="entry name" value="Hsp90 co-chaperone CDC37"/>
    <property type="match status" value="1"/>
</dbReference>
<feature type="domain" description="Cdc37 C-terminal" evidence="7">
    <location>
        <begin position="415"/>
        <end position="513"/>
    </location>
</feature>
<evidence type="ECO:0000256" key="5">
    <source>
        <dbReference type="ARBA" id="ARBA00031396"/>
    </source>
</evidence>
<feature type="domain" description="Cdc37 Hsp90 binding" evidence="8">
    <location>
        <begin position="228"/>
        <end position="395"/>
    </location>
</feature>
<feature type="region of interest" description="Disordered" evidence="6">
    <location>
        <begin position="492"/>
        <end position="531"/>
    </location>
</feature>
<evidence type="ECO:0000256" key="2">
    <source>
        <dbReference type="ARBA" id="ARBA00006222"/>
    </source>
</evidence>
<dbReference type="Proteomes" id="UP000799441">
    <property type="component" value="Unassembled WGS sequence"/>
</dbReference>
<dbReference type="GO" id="GO:0051082">
    <property type="term" value="F:unfolded protein binding"/>
    <property type="evidence" value="ECO:0007669"/>
    <property type="project" value="TreeGrafter"/>
</dbReference>
<keyword evidence="3" id="KW-0963">Cytoplasm</keyword>
<protein>
    <recommendedName>
        <fullName evidence="5">Hsp90 chaperone protein kinase-targeting subunit</fullName>
    </recommendedName>
</protein>
<dbReference type="FunFam" id="1.20.58.610:FF:000002">
    <property type="entry name" value="Hsp90 co-chaperone Cdc37, putative"/>
    <property type="match status" value="1"/>
</dbReference>
<sequence>MPVDYSKWDALELSDDSDVEVHPNVDKRSFIRAKQNQIHQQRFDRKHRITTLRYEKVINDGLLSRIDALVKSLEGHRKDVEGKPASSDVDEVVFDSLLDVNSDESLGNDQPPSPPEGVHSQEQQPSYSKMMGALVDQVKAEIDKSKAEGTARYEAYIREAGTHYKKVQGLQIELMKELTRLEKEDGAKITSESIHTGFDSSFVSKTGTAAPAGKPAPMVSGSGPELLNPNRPTPETPGGETSGSAADIEDGDEDEAPGEDDDIQASAAAKAFGKIKFGDYKASLQFIGQNSQILKESESDGLLVEAFNAQSRASAADCPPAQAHGDSEYARQCVEKALLLQYCRQLGRDGVQLFFKRIQTPEHQARKLFLDDVHRTYARIRSRTAELAREQEEAGDGDREQIQLHAVDPGTKINIVTPVPLDQCQSDDERIARQIFETFPPGLQRALESGSLDKVNVVLGKMSVSEAEEIVEQLGNGGMLSMEQGVIDATTEEGRKQVEEIERSRAMPGEQPRVGDITEQHEQPSFADEVD</sequence>
<evidence type="ECO:0000256" key="6">
    <source>
        <dbReference type="SAM" id="MobiDB-lite"/>
    </source>
</evidence>
<name>A0A9P4UP92_9PEZI</name>
<evidence type="ECO:0000259" key="8">
    <source>
        <dbReference type="SMART" id="SM01070"/>
    </source>
</evidence>
<feature type="compositionally biased region" description="Acidic residues" evidence="6">
    <location>
        <begin position="247"/>
        <end position="260"/>
    </location>
</feature>
<dbReference type="PANTHER" id="PTHR12800:SF4">
    <property type="entry name" value="HSP90 CO-CHAPERONE CDC37"/>
    <property type="match status" value="1"/>
</dbReference>
<reference evidence="10" key="1">
    <citation type="journal article" date="2020" name="Stud. Mycol.">
        <title>101 Dothideomycetes genomes: a test case for predicting lifestyles and emergence of pathogens.</title>
        <authorList>
            <person name="Haridas S."/>
            <person name="Albert R."/>
            <person name="Binder M."/>
            <person name="Bloem J."/>
            <person name="Labutti K."/>
            <person name="Salamov A."/>
            <person name="Andreopoulos B."/>
            <person name="Baker S."/>
            <person name="Barry K."/>
            <person name="Bills G."/>
            <person name="Bluhm B."/>
            <person name="Cannon C."/>
            <person name="Castanera R."/>
            <person name="Culley D."/>
            <person name="Daum C."/>
            <person name="Ezra D."/>
            <person name="Gonzalez J."/>
            <person name="Henrissat B."/>
            <person name="Kuo A."/>
            <person name="Liang C."/>
            <person name="Lipzen A."/>
            <person name="Lutzoni F."/>
            <person name="Magnuson J."/>
            <person name="Mondo S."/>
            <person name="Nolan M."/>
            <person name="Ohm R."/>
            <person name="Pangilinan J."/>
            <person name="Park H.-J."/>
            <person name="Ramirez L."/>
            <person name="Alfaro M."/>
            <person name="Sun H."/>
            <person name="Tritt A."/>
            <person name="Yoshinaga Y."/>
            <person name="Zwiers L.-H."/>
            <person name="Turgeon B."/>
            <person name="Goodwin S."/>
            <person name="Spatafora J."/>
            <person name="Crous P."/>
            <person name="Grigoriev I."/>
        </authorList>
    </citation>
    <scope>NUCLEOTIDE SEQUENCE</scope>
    <source>
        <strain evidence="10">CBS 116435</strain>
    </source>
</reference>
<feature type="region of interest" description="Disordered" evidence="6">
    <location>
        <begin position="198"/>
        <end position="260"/>
    </location>
</feature>
<dbReference type="Pfam" id="PF08565">
    <property type="entry name" value="CDC37_M"/>
    <property type="match status" value="1"/>
</dbReference>
<gene>
    <name evidence="10" type="ORF">K431DRAFT_286062</name>
</gene>
<evidence type="ECO:0000259" key="9">
    <source>
        <dbReference type="SMART" id="SM01071"/>
    </source>
</evidence>
<dbReference type="GO" id="GO:0019901">
    <property type="term" value="F:protein kinase binding"/>
    <property type="evidence" value="ECO:0007669"/>
    <property type="project" value="InterPro"/>
</dbReference>
<feature type="compositionally biased region" description="Basic and acidic residues" evidence="6">
    <location>
        <begin position="492"/>
        <end position="505"/>
    </location>
</feature>
<dbReference type="GO" id="GO:0051087">
    <property type="term" value="F:protein-folding chaperone binding"/>
    <property type="evidence" value="ECO:0007669"/>
    <property type="project" value="TreeGrafter"/>
</dbReference>
<dbReference type="InterPro" id="IPR013855">
    <property type="entry name" value="Cdc37_N_dom"/>
</dbReference>
<evidence type="ECO:0000256" key="4">
    <source>
        <dbReference type="ARBA" id="ARBA00023186"/>
    </source>
</evidence>
<feature type="region of interest" description="Disordered" evidence="6">
    <location>
        <begin position="101"/>
        <end position="126"/>
    </location>
</feature>
<dbReference type="AlphaFoldDB" id="A0A9P4UP92"/>
<dbReference type="GO" id="GO:0031072">
    <property type="term" value="F:heat shock protein binding"/>
    <property type="evidence" value="ECO:0007669"/>
    <property type="project" value="TreeGrafter"/>
</dbReference>
<feature type="compositionally biased region" description="Low complexity" evidence="6">
    <location>
        <begin position="205"/>
        <end position="217"/>
    </location>
</feature>
<dbReference type="Pfam" id="PF03234">
    <property type="entry name" value="CDC37_N"/>
    <property type="match status" value="1"/>
</dbReference>
<dbReference type="PANTHER" id="PTHR12800">
    <property type="entry name" value="CDC37-RELATED"/>
    <property type="match status" value="1"/>
</dbReference>
<dbReference type="InterPro" id="IPR038189">
    <property type="entry name" value="Cdc37_Hsp90-bd_sf"/>
</dbReference>
<dbReference type="EMBL" id="MU003802">
    <property type="protein sequence ID" value="KAF2720226.1"/>
    <property type="molecule type" value="Genomic_DNA"/>
</dbReference>
<dbReference type="OrthoDB" id="440202at2759"/>
<proteinExistence type="inferred from homology"/>
<comment type="caution">
    <text evidence="10">The sequence shown here is derived from an EMBL/GenBank/DDBJ whole genome shotgun (WGS) entry which is preliminary data.</text>
</comment>
<accession>A0A9P4UP92</accession>
<dbReference type="SMART" id="SM01070">
    <property type="entry name" value="CDC37_M"/>
    <property type="match status" value="1"/>
</dbReference>
<evidence type="ECO:0000256" key="3">
    <source>
        <dbReference type="ARBA" id="ARBA00022490"/>
    </source>
</evidence>
<dbReference type="Pfam" id="PF08564">
    <property type="entry name" value="CDC37_C"/>
    <property type="match status" value="1"/>
</dbReference>
<dbReference type="GO" id="GO:0006457">
    <property type="term" value="P:protein folding"/>
    <property type="evidence" value="ECO:0007669"/>
    <property type="project" value="TreeGrafter"/>
</dbReference>
<dbReference type="InterPro" id="IPR013873">
    <property type="entry name" value="Cdc37_C"/>
</dbReference>
<dbReference type="Gene3D" id="1.20.58.610">
    <property type="entry name" value="Cdc37, Hsp90 binding domain"/>
    <property type="match status" value="1"/>
</dbReference>
<dbReference type="SMART" id="SM01071">
    <property type="entry name" value="CDC37_N"/>
    <property type="match status" value="1"/>
</dbReference>
<evidence type="ECO:0000313" key="10">
    <source>
        <dbReference type="EMBL" id="KAF2720226.1"/>
    </source>
</evidence>
<dbReference type="InterPro" id="IPR013874">
    <property type="entry name" value="Cdc37_Hsp90-bd"/>
</dbReference>
<keyword evidence="11" id="KW-1185">Reference proteome</keyword>
<dbReference type="InterPro" id="IPR004918">
    <property type="entry name" value="Cdc37"/>
</dbReference>